<feature type="region of interest" description="Disordered" evidence="1">
    <location>
        <begin position="71"/>
        <end position="99"/>
    </location>
</feature>
<keyword evidence="2" id="KW-0732">Signal</keyword>
<evidence type="ECO:0000256" key="1">
    <source>
        <dbReference type="SAM" id="MobiDB-lite"/>
    </source>
</evidence>
<evidence type="ECO:0000256" key="2">
    <source>
        <dbReference type="SAM" id="SignalP"/>
    </source>
</evidence>
<protein>
    <submittedName>
        <fullName evidence="3">Uncharacterized protein</fullName>
    </submittedName>
</protein>
<feature type="chain" id="PRO_5045355896" evidence="2">
    <location>
        <begin position="21"/>
        <end position="370"/>
    </location>
</feature>
<accession>A0ABP9Z6D8</accession>
<feature type="signal peptide" evidence="2">
    <location>
        <begin position="1"/>
        <end position="20"/>
    </location>
</feature>
<dbReference type="CDD" id="cd22785">
    <property type="entry name" value="DPBB_MltA-like"/>
    <property type="match status" value="1"/>
</dbReference>
<name>A0ABP9Z6D8_9FUNG</name>
<dbReference type="Proteomes" id="UP001473302">
    <property type="component" value="Unassembled WGS sequence"/>
</dbReference>
<feature type="compositionally biased region" description="Low complexity" evidence="1">
    <location>
        <begin position="83"/>
        <end position="99"/>
    </location>
</feature>
<dbReference type="EMBL" id="BAABUK010000022">
    <property type="protein sequence ID" value="GAA5814632.1"/>
    <property type="molecule type" value="Genomic_DNA"/>
</dbReference>
<evidence type="ECO:0000313" key="4">
    <source>
        <dbReference type="Proteomes" id="UP001473302"/>
    </source>
</evidence>
<comment type="caution">
    <text evidence="3">The sequence shown here is derived from an EMBL/GenBank/DDBJ whole genome shotgun (WGS) entry which is preliminary data.</text>
</comment>
<gene>
    <name evidence="3" type="ORF">MFLAVUS_008131</name>
</gene>
<organism evidence="3 4">
    <name type="scientific">Mucor flavus</name>
    <dbReference type="NCBI Taxonomy" id="439312"/>
    <lineage>
        <taxon>Eukaryota</taxon>
        <taxon>Fungi</taxon>
        <taxon>Fungi incertae sedis</taxon>
        <taxon>Mucoromycota</taxon>
        <taxon>Mucoromycotina</taxon>
        <taxon>Mucoromycetes</taxon>
        <taxon>Mucorales</taxon>
        <taxon>Mucorineae</taxon>
        <taxon>Mucoraceae</taxon>
        <taxon>Mucor</taxon>
    </lineage>
</organism>
<evidence type="ECO:0000313" key="3">
    <source>
        <dbReference type="EMBL" id="GAA5814632.1"/>
    </source>
</evidence>
<keyword evidence="4" id="KW-1185">Reference proteome</keyword>
<reference evidence="3 4" key="1">
    <citation type="submission" date="2024-04" db="EMBL/GenBank/DDBJ databases">
        <title>genome sequences of Mucor flavus KT1a and Helicostylum pulchrum KT1b strains isolated from the surface of a dry-aged beef.</title>
        <authorList>
            <person name="Toyotome T."/>
            <person name="Hosono M."/>
            <person name="Torimaru M."/>
            <person name="Fukuda K."/>
            <person name="Mikami N."/>
        </authorList>
    </citation>
    <scope>NUCLEOTIDE SEQUENCE [LARGE SCALE GENOMIC DNA]</scope>
    <source>
        <strain evidence="3 4">KT1a</strain>
    </source>
</reference>
<sequence>MTRIAYSLLLIYSLLSKVQSVAISSSSSSSTSDVNSTHNVDHEQLLHALLLLDTSVATNLPDINTVSTTLENGIHDNGDHDVSSSNSSTSSSSSVVPTNTTNDIHAAQLTTAAPSLSPLVIVIPTTGYTSTMVINGQQKEVVVTVKQITNDSHIRPCYRKGKRVSFSQYWIPKENEWDEDNDGERVYLAGDVKKPLLDKNKKEIGSVPIEMYDKCEMEGTCLLENGDLINIDNSTKSFIKVGQKGRQHNVFGLGSGAQNLVPFVSVAANDIPYGQTLYIEKLDGLDLGDNQKHNGCVRVDDDSWSFNSCQIDFFVLSYVDYLWLDLDDKVSVEFTDCKVKNYITRHHLAQVKATTDKTIIPFLLDAKYVS</sequence>
<proteinExistence type="predicted"/>
<feature type="compositionally biased region" description="Basic and acidic residues" evidence="1">
    <location>
        <begin position="73"/>
        <end position="82"/>
    </location>
</feature>